<gene>
    <name evidence="1" type="ORF">DWV56_03745</name>
</gene>
<sequence>MQGGNENENNDDVNDANVYVKNCGPVFNSFVAYLSVHSRGNTSAFLYIKILVSGQENLACKKTTKHHNLKVIEFQSG</sequence>
<dbReference type="Proteomes" id="UP000284651">
    <property type="component" value="Unassembled WGS sequence"/>
</dbReference>
<evidence type="ECO:0000313" key="2">
    <source>
        <dbReference type="Proteomes" id="UP000284651"/>
    </source>
</evidence>
<proteinExistence type="predicted"/>
<name>A0A413CWW8_9FIRM</name>
<reference evidence="1 2" key="1">
    <citation type="submission" date="2018-08" db="EMBL/GenBank/DDBJ databases">
        <title>A genome reference for cultivated species of the human gut microbiota.</title>
        <authorList>
            <person name="Zou Y."/>
            <person name="Xue W."/>
            <person name="Luo G."/>
        </authorList>
    </citation>
    <scope>NUCLEOTIDE SEQUENCE [LARGE SCALE GENOMIC DNA]</scope>
    <source>
        <strain evidence="1 2">AF10-31</strain>
    </source>
</reference>
<comment type="caution">
    <text evidence="1">The sequence shown here is derived from an EMBL/GenBank/DDBJ whole genome shotgun (WGS) entry which is preliminary data.</text>
</comment>
<accession>A0A413CWW8</accession>
<dbReference type="EMBL" id="QSAT01000008">
    <property type="protein sequence ID" value="RGW75856.1"/>
    <property type="molecule type" value="Genomic_DNA"/>
</dbReference>
<organism evidence="1 2">
    <name type="scientific">Holdemanella biformis</name>
    <dbReference type="NCBI Taxonomy" id="1735"/>
    <lineage>
        <taxon>Bacteria</taxon>
        <taxon>Bacillati</taxon>
        <taxon>Bacillota</taxon>
        <taxon>Erysipelotrichia</taxon>
        <taxon>Erysipelotrichales</taxon>
        <taxon>Erysipelotrichaceae</taxon>
        <taxon>Holdemanella</taxon>
    </lineage>
</organism>
<dbReference type="AlphaFoldDB" id="A0A413CWW8"/>
<protein>
    <submittedName>
        <fullName evidence="1">Uncharacterized protein</fullName>
    </submittedName>
</protein>
<evidence type="ECO:0000313" key="1">
    <source>
        <dbReference type="EMBL" id="RGW75856.1"/>
    </source>
</evidence>